<dbReference type="InterPro" id="IPR047057">
    <property type="entry name" value="MerR_fam"/>
</dbReference>
<evidence type="ECO:0000313" key="5">
    <source>
        <dbReference type="Proteomes" id="UP000005087"/>
    </source>
</evidence>
<dbReference type="HOGENOM" id="CLU_060077_4_3_11"/>
<keyword evidence="5" id="KW-1185">Reference proteome</keyword>
<dbReference type="OrthoDB" id="4567915at2"/>
<reference evidence="5" key="2">
    <citation type="submission" date="2012-01" db="EMBL/GenBank/DDBJ databases">
        <title>Noncontiguous Finished sequence of chromosome of Saccharomonospora glauca K62.</title>
        <authorList>
            <consortium name="US DOE Joint Genome Institute"/>
            <person name="Lucas S."/>
            <person name="Han J."/>
            <person name="Lapidus A."/>
            <person name="Cheng J.-F."/>
            <person name="Goodwin L."/>
            <person name="Pitluck S."/>
            <person name="Peters L."/>
            <person name="Mikhailova N."/>
            <person name="Held B."/>
            <person name="Detter J.C."/>
            <person name="Han C."/>
            <person name="Tapia R."/>
            <person name="Land M."/>
            <person name="Hauser L."/>
            <person name="Kyrpides N."/>
            <person name="Ivanova N."/>
            <person name="Pagani I."/>
            <person name="Brambilla E.-M."/>
            <person name="Klenk H.-P."/>
            <person name="Woyke T."/>
        </authorList>
    </citation>
    <scope>NUCLEOTIDE SEQUENCE [LARGE SCALE GENOMIC DNA]</scope>
    <source>
        <strain evidence="5">K62</strain>
    </source>
</reference>
<keyword evidence="2" id="KW-0175">Coiled coil</keyword>
<gene>
    <name evidence="4" type="ORF">SacglDRAFT_03351</name>
</gene>
<feature type="coiled-coil region" evidence="2">
    <location>
        <begin position="83"/>
        <end position="110"/>
    </location>
</feature>
<name>I1D5I8_9PSEU</name>
<evidence type="ECO:0000256" key="2">
    <source>
        <dbReference type="SAM" id="Coils"/>
    </source>
</evidence>
<dbReference type="PANTHER" id="PTHR30204:SF97">
    <property type="entry name" value="MERR FAMILY REGULATORY PROTEIN"/>
    <property type="match status" value="1"/>
</dbReference>
<dbReference type="PROSITE" id="PS50937">
    <property type="entry name" value="HTH_MERR_2"/>
    <property type="match status" value="1"/>
</dbReference>
<dbReference type="RefSeq" id="WP_005465945.1">
    <property type="nucleotide sequence ID" value="NZ_CM001484.1"/>
</dbReference>
<dbReference type="SMART" id="SM00422">
    <property type="entry name" value="HTH_MERR"/>
    <property type="match status" value="1"/>
</dbReference>
<proteinExistence type="predicted"/>
<organism evidence="4 5">
    <name type="scientific">Saccharomonospora glauca K62</name>
    <dbReference type="NCBI Taxonomy" id="928724"/>
    <lineage>
        <taxon>Bacteria</taxon>
        <taxon>Bacillati</taxon>
        <taxon>Actinomycetota</taxon>
        <taxon>Actinomycetes</taxon>
        <taxon>Pseudonocardiales</taxon>
        <taxon>Pseudonocardiaceae</taxon>
        <taxon>Saccharomonospora</taxon>
    </lineage>
</organism>
<dbReference type="Proteomes" id="UP000005087">
    <property type="component" value="Chromosome"/>
</dbReference>
<dbReference type="AlphaFoldDB" id="I1D5I8"/>
<dbReference type="CDD" id="cd01282">
    <property type="entry name" value="HTH_MerR-like_sg3"/>
    <property type="match status" value="1"/>
</dbReference>
<keyword evidence="1" id="KW-0238">DNA-binding</keyword>
<evidence type="ECO:0000259" key="3">
    <source>
        <dbReference type="PROSITE" id="PS50937"/>
    </source>
</evidence>
<dbReference type="SUPFAM" id="SSF46955">
    <property type="entry name" value="Putative DNA-binding domain"/>
    <property type="match status" value="1"/>
</dbReference>
<dbReference type="Gene3D" id="1.10.1660.10">
    <property type="match status" value="1"/>
</dbReference>
<feature type="domain" description="HTH merR-type" evidence="3">
    <location>
        <begin position="1"/>
        <end position="68"/>
    </location>
</feature>
<reference evidence="4 5" key="1">
    <citation type="submission" date="2011-09" db="EMBL/GenBank/DDBJ databases">
        <authorList>
            <consortium name="US DOE Joint Genome Institute (JGI-PGF)"/>
            <person name="Lucas S."/>
            <person name="Han J."/>
            <person name="Lapidus A."/>
            <person name="Cheng J.-F."/>
            <person name="Goodwin L."/>
            <person name="Pitluck S."/>
            <person name="Peters L."/>
            <person name="Land M.L."/>
            <person name="Hauser L."/>
            <person name="Brambilla E."/>
            <person name="Klenk H.-P."/>
            <person name="Woyke T.J."/>
        </authorList>
    </citation>
    <scope>NUCLEOTIDE SEQUENCE [LARGE SCALE GENOMIC DNA]</scope>
    <source>
        <strain evidence="4 5">K62</strain>
    </source>
</reference>
<evidence type="ECO:0000313" key="4">
    <source>
        <dbReference type="EMBL" id="EIF00213.1"/>
    </source>
</evidence>
<dbReference type="InterPro" id="IPR009061">
    <property type="entry name" value="DNA-bd_dom_put_sf"/>
</dbReference>
<dbReference type="PANTHER" id="PTHR30204">
    <property type="entry name" value="REDOX-CYCLING DRUG-SENSING TRANSCRIPTIONAL ACTIVATOR SOXR"/>
    <property type="match status" value="1"/>
</dbReference>
<sequence>MLIGELSARTGASARLLRYYESKGLLRARREANGYRVYDEDAVTRVRQIKALLDAGLPTERIREVLPCARGEKPDLDMCPQLRELLARQLRALDEDIEKLRHNRTRLANLAGDVRG</sequence>
<dbReference type="STRING" id="928724.SacglDRAFT_03351"/>
<dbReference type="eggNOG" id="COG0789">
    <property type="taxonomic scope" value="Bacteria"/>
</dbReference>
<dbReference type="GO" id="GO:0003700">
    <property type="term" value="F:DNA-binding transcription factor activity"/>
    <property type="evidence" value="ECO:0007669"/>
    <property type="project" value="InterPro"/>
</dbReference>
<dbReference type="EMBL" id="CM001484">
    <property type="protein sequence ID" value="EIF00213.1"/>
    <property type="molecule type" value="Genomic_DNA"/>
</dbReference>
<dbReference type="PRINTS" id="PR00040">
    <property type="entry name" value="HTHMERR"/>
</dbReference>
<dbReference type="Pfam" id="PF13411">
    <property type="entry name" value="MerR_1"/>
    <property type="match status" value="1"/>
</dbReference>
<accession>I1D5I8</accession>
<protein>
    <submittedName>
        <fullName evidence="4">Putative transcriptional regulator</fullName>
    </submittedName>
</protein>
<evidence type="ECO:0000256" key="1">
    <source>
        <dbReference type="ARBA" id="ARBA00023125"/>
    </source>
</evidence>
<dbReference type="InterPro" id="IPR000551">
    <property type="entry name" value="MerR-type_HTH_dom"/>
</dbReference>
<dbReference type="GO" id="GO:0003677">
    <property type="term" value="F:DNA binding"/>
    <property type="evidence" value="ECO:0007669"/>
    <property type="project" value="UniProtKB-KW"/>
</dbReference>